<gene>
    <name evidence="12" type="ORF">CPY51_07420</name>
</gene>
<dbReference type="InterPro" id="IPR003476">
    <property type="entry name" value="Glyco_hydro_42"/>
</dbReference>
<dbReference type="PANTHER" id="PTHR36447:SF2">
    <property type="entry name" value="BETA-GALACTOSIDASE YESZ"/>
    <property type="match status" value="1"/>
</dbReference>
<evidence type="ECO:0000259" key="10">
    <source>
        <dbReference type="Pfam" id="PF02449"/>
    </source>
</evidence>
<feature type="domain" description="Glycoside hydrolase family 42 N-terminal" evidence="10">
    <location>
        <begin position="37"/>
        <end position="409"/>
    </location>
</feature>
<dbReference type="InterPro" id="IPR013529">
    <property type="entry name" value="Glyco_hydro_42_N"/>
</dbReference>
<dbReference type="Pfam" id="PF02449">
    <property type="entry name" value="Glyco_hydro_42"/>
    <property type="match status" value="1"/>
</dbReference>
<dbReference type="InterPro" id="IPR017853">
    <property type="entry name" value="GH"/>
</dbReference>
<dbReference type="InterPro" id="IPR013780">
    <property type="entry name" value="Glyco_hydro_b"/>
</dbReference>
<evidence type="ECO:0000256" key="7">
    <source>
        <dbReference type="ARBA" id="ARBA00023295"/>
    </source>
</evidence>
<comment type="caution">
    <text evidence="12">The sequence shown here is derived from an EMBL/GenBank/DDBJ whole genome shotgun (WGS) entry which is preliminary data.</text>
</comment>
<keyword evidence="6" id="KW-0862">Zinc</keyword>
<dbReference type="OrthoDB" id="9800974at2"/>
<dbReference type="SUPFAM" id="SSF52317">
    <property type="entry name" value="Class I glutamine amidotransferase-like"/>
    <property type="match status" value="1"/>
</dbReference>
<comment type="similarity">
    <text evidence="2">Belongs to the glycosyl hydrolase 42 family.</text>
</comment>
<keyword evidence="7" id="KW-0326">Glycosidase</keyword>
<accession>A0A2W4CSZ4</accession>
<feature type="binding site" evidence="9">
    <location>
        <position position="132"/>
    </location>
    <ligand>
        <name>substrate</name>
    </ligand>
</feature>
<evidence type="ECO:0000256" key="3">
    <source>
        <dbReference type="ARBA" id="ARBA00012756"/>
    </source>
</evidence>
<evidence type="ECO:0000256" key="2">
    <source>
        <dbReference type="ARBA" id="ARBA00005940"/>
    </source>
</evidence>
<evidence type="ECO:0000256" key="4">
    <source>
        <dbReference type="ARBA" id="ARBA00022723"/>
    </source>
</evidence>
<dbReference type="Gene3D" id="3.40.50.880">
    <property type="match status" value="1"/>
</dbReference>
<dbReference type="GO" id="GO:0005975">
    <property type="term" value="P:carbohydrate metabolic process"/>
    <property type="evidence" value="ECO:0007669"/>
    <property type="project" value="InterPro"/>
</dbReference>
<feature type="active site" description="Proton donor" evidence="8">
    <location>
        <position position="171"/>
    </location>
</feature>
<evidence type="ECO:0000256" key="8">
    <source>
        <dbReference type="PIRSR" id="PIRSR001084-1"/>
    </source>
</evidence>
<keyword evidence="4" id="KW-0479">Metal-binding</keyword>
<feature type="domain" description="Beta-galactosidase trimerisation" evidence="11">
    <location>
        <begin position="454"/>
        <end position="545"/>
    </location>
</feature>
<dbReference type="Gene3D" id="3.20.20.80">
    <property type="entry name" value="Glycosidases"/>
    <property type="match status" value="1"/>
</dbReference>
<reference evidence="12 13" key="1">
    <citation type="journal article" date="2018" name="Sci. Rep.">
        <title>Rhizobium tumorigenes sp. nov., a novel plant tumorigenic bacterium isolated from cane gall tumors on thornless blackberry.</title>
        <authorList>
            <person name="Kuzmanovi N."/>
            <person name="Smalla K."/>
            <person name="Gronow S."/>
            <person name="PuBawska J."/>
        </authorList>
    </citation>
    <scope>NUCLEOTIDE SEQUENCE [LARGE SCALE GENOMIC DNA]</scope>
    <source>
        <strain evidence="12 13">CCBAU 85046</strain>
    </source>
</reference>
<dbReference type="AlphaFoldDB" id="A0A2W4CSZ4"/>
<protein>
    <recommendedName>
        <fullName evidence="3">beta-galactosidase</fullName>
        <ecNumber evidence="3">3.2.1.23</ecNumber>
    </recommendedName>
</protein>
<dbReference type="RefSeq" id="WP_111159649.1">
    <property type="nucleotide sequence ID" value="NZ_PCDP01000022.1"/>
</dbReference>
<dbReference type="PANTHER" id="PTHR36447">
    <property type="entry name" value="BETA-GALACTOSIDASE GANA"/>
    <property type="match status" value="1"/>
</dbReference>
<dbReference type="PIRSF" id="PIRSF001084">
    <property type="entry name" value="B-galactosidase"/>
    <property type="match status" value="1"/>
</dbReference>
<evidence type="ECO:0000259" key="11">
    <source>
        <dbReference type="Pfam" id="PF08532"/>
    </source>
</evidence>
<evidence type="ECO:0000256" key="5">
    <source>
        <dbReference type="ARBA" id="ARBA00022801"/>
    </source>
</evidence>
<evidence type="ECO:0000256" key="9">
    <source>
        <dbReference type="PIRSR" id="PIRSR001084-2"/>
    </source>
</evidence>
<dbReference type="GO" id="GO:0004565">
    <property type="term" value="F:beta-galactosidase activity"/>
    <property type="evidence" value="ECO:0007669"/>
    <property type="project" value="UniProtKB-EC"/>
</dbReference>
<dbReference type="SUPFAM" id="SSF51445">
    <property type="entry name" value="(Trans)glycosidases"/>
    <property type="match status" value="1"/>
</dbReference>
<evidence type="ECO:0000256" key="1">
    <source>
        <dbReference type="ARBA" id="ARBA00001412"/>
    </source>
</evidence>
<dbReference type="InterPro" id="IPR013738">
    <property type="entry name" value="Beta_galactosidase_Trimer"/>
</dbReference>
<organism evidence="12 13">
    <name type="scientific">Rhizobium tubonense</name>
    <dbReference type="NCBI Taxonomy" id="484088"/>
    <lineage>
        <taxon>Bacteria</taxon>
        <taxon>Pseudomonadati</taxon>
        <taxon>Pseudomonadota</taxon>
        <taxon>Alphaproteobacteria</taxon>
        <taxon>Hyphomicrobiales</taxon>
        <taxon>Rhizobiaceae</taxon>
        <taxon>Rhizobium/Agrobacterium group</taxon>
        <taxon>Rhizobium</taxon>
    </lineage>
</organism>
<evidence type="ECO:0000313" key="12">
    <source>
        <dbReference type="EMBL" id="PZM15331.1"/>
    </source>
</evidence>
<dbReference type="Gene3D" id="2.60.40.1180">
    <property type="entry name" value="Golgi alpha-mannosidase II"/>
    <property type="match status" value="1"/>
</dbReference>
<dbReference type="Proteomes" id="UP000248925">
    <property type="component" value="Unassembled WGS sequence"/>
</dbReference>
<evidence type="ECO:0000313" key="13">
    <source>
        <dbReference type="Proteomes" id="UP000248925"/>
    </source>
</evidence>
<dbReference type="GO" id="GO:0046872">
    <property type="term" value="F:metal ion binding"/>
    <property type="evidence" value="ECO:0007669"/>
    <property type="project" value="UniProtKB-KW"/>
</dbReference>
<dbReference type="Pfam" id="PF08532">
    <property type="entry name" value="Glyco_hydro_42M"/>
    <property type="match status" value="1"/>
</dbReference>
<name>A0A2W4CSZ4_9HYPH</name>
<proteinExistence type="inferred from homology"/>
<dbReference type="GO" id="GO:0009341">
    <property type="term" value="C:beta-galactosidase complex"/>
    <property type="evidence" value="ECO:0007669"/>
    <property type="project" value="InterPro"/>
</dbReference>
<keyword evidence="13" id="KW-1185">Reference proteome</keyword>
<comment type="catalytic activity">
    <reaction evidence="1">
        <text>Hydrolysis of terminal non-reducing beta-D-galactose residues in beta-D-galactosides.</text>
        <dbReference type="EC" id="3.2.1.23"/>
    </reaction>
</comment>
<keyword evidence="5" id="KW-0378">Hydrolase</keyword>
<dbReference type="EC" id="3.2.1.23" evidence="3"/>
<dbReference type="EMBL" id="PCDP01000022">
    <property type="protein sequence ID" value="PZM15331.1"/>
    <property type="molecule type" value="Genomic_DNA"/>
</dbReference>
<evidence type="ECO:0000256" key="6">
    <source>
        <dbReference type="ARBA" id="ARBA00022833"/>
    </source>
</evidence>
<feature type="binding site" evidence="9">
    <location>
        <position position="170"/>
    </location>
    <ligand>
        <name>substrate</name>
    </ligand>
</feature>
<feature type="active site" description="Nucleophile" evidence="8">
    <location>
        <position position="331"/>
    </location>
</feature>
<dbReference type="CDD" id="cd03143">
    <property type="entry name" value="A4_beta-galactosidase_middle_domain"/>
    <property type="match status" value="1"/>
</dbReference>
<sequence length="722" mass="81203">MTAVQEPDTLSANSSTKDLSAWRTIDTDRFLVGVPHYPEHVDESYWERDAKRMAQAGFNVARLGEFAWHIFEPRQGTFDFDLFDRAIAMLGRHGISTIMCTPTATPPRWLTQAHPEILRVDGHGRTMSHGSRQHADTSSPVFREHSKRITRAMAEHYRDNPHVIGWQTDNELNTSMPESFSPSALKEFQAYLADRYGSIDKLNFAWGGDFWATAYDDFGQVVLPLEFAPTFPSPGHVQDYHRFLAFSTARFQHDQVEILRATNAGWFVFHNLGGLRDIDFRGQFSTDLDFVGYDIYPMLYDEFQRIGNHAMVQALHLDICRGFSGNYIVPEQQSGFGSQPGFCTLTPEPGEMRRMAMSSVARGADGLMFFRWRPAHFGAEIYWMGIIDHDDVPRHRYDEAKRFATEMTALKDKILGTHVRMDVGIAGADFDNQEAHKTYSIGLPSPQDDAVLLHQYCYDRGIACGFIHPEDDLSRLKLLYVPHWVMWKDDWTERLEAFARNGGTVIIGARTGTRDENNHVIRDTAPGSSLSRLTGIRVEDFGRLAAPGANGLFEVMSRSGGLVMPPDRPAESHRRVRRFTIGNRELEAGHYYENLAVEDDVEIIATWSNRYAEGVPMATSRSVGKGRVLYVGSYLTPDLTAALADRTFVEAGIKPLLPDLPDGIEVTMRQNNDRRLLFIQNCLDAPAFLAMVPQGHNLLDGGKAVSGALSIEAYGCAIIELI</sequence>
<dbReference type="InterPro" id="IPR029062">
    <property type="entry name" value="Class_I_gatase-like"/>
</dbReference>